<sequence length="97" mass="11420">MENQNKKDDKFMTDKQKNYIEGLLSDKRISNKYEDYRQYVKQVLQSDCVMTLQHASNIIENLKNIIEFNKAMQKCRSGNDNSSDNISNENIVTEHIE</sequence>
<reference evidence="2" key="1">
    <citation type="journal article" date="2014" name="Front. Microbiol.">
        <title>High frequency of phylogenetically diverse reductive dehalogenase-homologous genes in deep subseafloor sedimentary metagenomes.</title>
        <authorList>
            <person name="Kawai M."/>
            <person name="Futagami T."/>
            <person name="Toyoda A."/>
            <person name="Takaki Y."/>
            <person name="Nishi S."/>
            <person name="Hori S."/>
            <person name="Arai W."/>
            <person name="Tsubouchi T."/>
            <person name="Morono Y."/>
            <person name="Uchiyama I."/>
            <person name="Ito T."/>
            <person name="Fujiyama A."/>
            <person name="Inagaki F."/>
            <person name="Takami H."/>
        </authorList>
    </citation>
    <scope>NUCLEOTIDE SEQUENCE</scope>
    <source>
        <strain evidence="2">Expedition CK06-06</strain>
    </source>
</reference>
<protein>
    <submittedName>
        <fullName evidence="2">Uncharacterized protein</fullName>
    </submittedName>
</protein>
<proteinExistence type="predicted"/>
<comment type="caution">
    <text evidence="2">The sequence shown here is derived from an EMBL/GenBank/DDBJ whole genome shotgun (WGS) entry which is preliminary data.</text>
</comment>
<dbReference type="AlphaFoldDB" id="X1IYN7"/>
<evidence type="ECO:0000313" key="2">
    <source>
        <dbReference type="EMBL" id="GAH74370.1"/>
    </source>
</evidence>
<accession>X1IYN7</accession>
<organism evidence="2">
    <name type="scientific">marine sediment metagenome</name>
    <dbReference type="NCBI Taxonomy" id="412755"/>
    <lineage>
        <taxon>unclassified sequences</taxon>
        <taxon>metagenomes</taxon>
        <taxon>ecological metagenomes</taxon>
    </lineage>
</organism>
<evidence type="ECO:0000256" key="1">
    <source>
        <dbReference type="SAM" id="MobiDB-lite"/>
    </source>
</evidence>
<dbReference type="EMBL" id="BARU01031423">
    <property type="protein sequence ID" value="GAH74370.1"/>
    <property type="molecule type" value="Genomic_DNA"/>
</dbReference>
<feature type="compositionally biased region" description="Low complexity" evidence="1">
    <location>
        <begin position="78"/>
        <end position="91"/>
    </location>
</feature>
<name>X1IYN7_9ZZZZ</name>
<feature type="region of interest" description="Disordered" evidence="1">
    <location>
        <begin position="76"/>
        <end position="97"/>
    </location>
</feature>
<gene>
    <name evidence="2" type="ORF">S03H2_49697</name>
</gene>